<evidence type="ECO:0000256" key="1">
    <source>
        <dbReference type="SAM" id="SignalP"/>
    </source>
</evidence>
<gene>
    <name evidence="2" type="ORF">DES47_1121</name>
</gene>
<evidence type="ECO:0000313" key="3">
    <source>
        <dbReference type="Proteomes" id="UP000295361"/>
    </source>
</evidence>
<name>A0A4R6QFU8_9BURK</name>
<keyword evidence="3" id="KW-1185">Reference proteome</keyword>
<accession>A0A4R6QFU8</accession>
<dbReference type="Proteomes" id="UP000295361">
    <property type="component" value="Unassembled WGS sequence"/>
</dbReference>
<feature type="non-terminal residue" evidence="2">
    <location>
        <position position="75"/>
    </location>
</feature>
<organism evidence="2 3">
    <name type="scientific">Roseateles toxinivorans</name>
    <dbReference type="NCBI Taxonomy" id="270368"/>
    <lineage>
        <taxon>Bacteria</taxon>
        <taxon>Pseudomonadati</taxon>
        <taxon>Pseudomonadota</taxon>
        <taxon>Betaproteobacteria</taxon>
        <taxon>Burkholderiales</taxon>
        <taxon>Sphaerotilaceae</taxon>
        <taxon>Roseateles</taxon>
    </lineage>
</organism>
<reference evidence="2 3" key="1">
    <citation type="submission" date="2019-03" db="EMBL/GenBank/DDBJ databases">
        <title>Genomic Encyclopedia of Type Strains, Phase IV (KMG-IV): sequencing the most valuable type-strain genomes for metagenomic binning, comparative biology and taxonomic classification.</title>
        <authorList>
            <person name="Goeker M."/>
        </authorList>
    </citation>
    <scope>NUCLEOTIDE SEQUENCE [LARGE SCALE GENOMIC DNA]</scope>
    <source>
        <strain evidence="2 3">DSM 16998</strain>
    </source>
</reference>
<dbReference type="AlphaFoldDB" id="A0A4R6QFU8"/>
<dbReference type="InParanoid" id="A0A4R6QFU8"/>
<proteinExistence type="predicted"/>
<sequence length="75" mass="7616">MRSIMSPTHRAPRSCSRIAPRRLAAALAAGSLLTLGMAAADAQVLPSGLSVVQGRAQVNTVGNSMTVTNSNGAIL</sequence>
<feature type="signal peptide" evidence="1">
    <location>
        <begin position="1"/>
        <end position="42"/>
    </location>
</feature>
<evidence type="ECO:0000313" key="2">
    <source>
        <dbReference type="EMBL" id="TDP61452.1"/>
    </source>
</evidence>
<dbReference type="EMBL" id="SNXS01000012">
    <property type="protein sequence ID" value="TDP61452.1"/>
    <property type="molecule type" value="Genomic_DNA"/>
</dbReference>
<feature type="chain" id="PRO_5020992913" evidence="1">
    <location>
        <begin position="43"/>
        <end position="75"/>
    </location>
</feature>
<protein>
    <submittedName>
        <fullName evidence="2">Uncharacterized protein</fullName>
    </submittedName>
</protein>
<keyword evidence="1" id="KW-0732">Signal</keyword>
<comment type="caution">
    <text evidence="2">The sequence shown here is derived from an EMBL/GenBank/DDBJ whole genome shotgun (WGS) entry which is preliminary data.</text>
</comment>